<dbReference type="Pfam" id="PF00149">
    <property type="entry name" value="Metallophos"/>
    <property type="match status" value="1"/>
</dbReference>
<sequence length="663" mass="73517">MKIAIEGCAHGELEKIYNTIALIEQRENFKVDLLICCGDFQSTRNAEDLACMACPPKYRDMCSFYKYYSGEKQAPILTIFIGGNHEASSYLQELSYGGWVAPNIFYLGYAGVVNIGGLRIGGISGIQKGGDYLKGHFEKAPYTEQTKRSCYHIRNLEVFRLKQLSGKIDIMCSHDWPQGVYHHGNAAQLIKHKPYFKQEIEDNKLGSSVCEEVMKQLKPSYWFSAHLHTKFSAVIPHSDGSSTKFLALDKCLPKRRFLQILDLKHNMEEPLTLKYDHEWLTVLFLTNHLLSVKPSNNYLPGPNNSNDRYQFTPTQQELDLIDNKFSSDFTIPLNFTPTAPAFSPLTPKRNPSHQSHSKVHPNTTSFCDKLCIDDPLALVLAQSTPSHNESYSSFQSSTPAGLSTPCRGTSSLVSGASIRKFKLSLPSPKNSSDLEDSTHGDGRINSTSCIVNLDDSTLSMPADSTLSIGDSSLTDTGDVSSTIDDAKLMASVKKFTPYRSKMSSLVSEPELITIESSPSSVKEFTPYKSKMSSLGSEPELITIESPAPSELPRPAFDKSPIEPLSRKNEFEDSPVSSKLSFEDSPLSVSLSQSVFADSPVRALKLPEPAFDHSPLSTKPAFEESPVVKGKSPEKEVETVDEVKPVAKKFKRRNQSIYQTQDDG</sequence>
<keyword evidence="6" id="KW-0507">mRNA processing</keyword>
<protein>
    <submittedName>
        <fullName evidence="16">Lariat debranching enzyme</fullName>
    </submittedName>
</protein>
<dbReference type="GO" id="GO:0046872">
    <property type="term" value="F:metal ion binding"/>
    <property type="evidence" value="ECO:0007669"/>
    <property type="project" value="UniProtKB-KW"/>
</dbReference>
<evidence type="ECO:0000256" key="14">
    <source>
        <dbReference type="SAM" id="MobiDB-lite"/>
    </source>
</evidence>
<dbReference type="Pfam" id="PF05011">
    <property type="entry name" value="DBR1"/>
    <property type="match status" value="1"/>
</dbReference>
<dbReference type="GO" id="GO:0008419">
    <property type="term" value="F:RNA lariat debranching enzyme activity"/>
    <property type="evidence" value="ECO:0007669"/>
    <property type="project" value="UniProtKB-ARBA"/>
</dbReference>
<comment type="function">
    <text evidence="13">Cleaves the 2'-5' phosphodiester linkage at the branch point of lariat intron pre-mRNAs after splicing and converts them into linear molecules that are subsequently degraded. It thereby facilitates ribonucleotide turnover.</text>
</comment>
<dbReference type="GO" id="GO:0000398">
    <property type="term" value="P:mRNA splicing, via spliceosome"/>
    <property type="evidence" value="ECO:0007669"/>
    <property type="project" value="TreeGrafter"/>
</dbReference>
<dbReference type="CDD" id="cd00844">
    <property type="entry name" value="MPP_Dbr1_N"/>
    <property type="match status" value="1"/>
</dbReference>
<evidence type="ECO:0000256" key="2">
    <source>
        <dbReference type="ARBA" id="ARBA00001947"/>
    </source>
</evidence>
<keyword evidence="12" id="KW-0539">Nucleus</keyword>
<evidence type="ECO:0000256" key="5">
    <source>
        <dbReference type="ARBA" id="ARBA00006045"/>
    </source>
</evidence>
<evidence type="ECO:0000256" key="7">
    <source>
        <dbReference type="ARBA" id="ARBA00022723"/>
    </source>
</evidence>
<feature type="compositionally biased region" description="Basic and acidic residues" evidence="14">
    <location>
        <begin position="630"/>
        <end position="639"/>
    </location>
</feature>
<evidence type="ECO:0000256" key="3">
    <source>
        <dbReference type="ARBA" id="ARBA00001954"/>
    </source>
</evidence>
<evidence type="ECO:0000256" key="13">
    <source>
        <dbReference type="ARBA" id="ARBA00058627"/>
    </source>
</evidence>
<feature type="compositionally biased region" description="Basic and acidic residues" evidence="14">
    <location>
        <begin position="555"/>
        <end position="570"/>
    </location>
</feature>
<feature type="region of interest" description="Disordered" evidence="14">
    <location>
        <begin position="424"/>
        <end position="443"/>
    </location>
</feature>
<comment type="cofactor">
    <cofactor evidence="2">
        <name>Zn(2+)</name>
        <dbReference type="ChEBI" id="CHEBI:29105"/>
    </cofactor>
</comment>
<comment type="cofactor">
    <cofactor evidence="3">
        <name>Fe(2+)</name>
        <dbReference type="ChEBI" id="CHEBI:29033"/>
    </cofactor>
</comment>
<dbReference type="GO" id="GO:0005634">
    <property type="term" value="C:nucleus"/>
    <property type="evidence" value="ECO:0007669"/>
    <property type="project" value="UniProtKB-SubCell"/>
</dbReference>
<evidence type="ECO:0000256" key="4">
    <source>
        <dbReference type="ARBA" id="ARBA00004123"/>
    </source>
</evidence>
<evidence type="ECO:0000256" key="12">
    <source>
        <dbReference type="ARBA" id="ARBA00023242"/>
    </source>
</evidence>
<accession>A0A8D8LMC5</accession>
<dbReference type="InterPro" id="IPR041816">
    <property type="entry name" value="Dbr1_N"/>
</dbReference>
<dbReference type="PANTHER" id="PTHR12849">
    <property type="entry name" value="RNA LARIAT DEBRANCHING ENZYME"/>
    <property type="match status" value="1"/>
</dbReference>
<evidence type="ECO:0000313" key="16">
    <source>
        <dbReference type="EMBL" id="CAG6608552.1"/>
    </source>
</evidence>
<evidence type="ECO:0000256" key="10">
    <source>
        <dbReference type="ARBA" id="ARBA00023004"/>
    </source>
</evidence>
<evidence type="ECO:0000256" key="11">
    <source>
        <dbReference type="ARBA" id="ARBA00023211"/>
    </source>
</evidence>
<evidence type="ECO:0000256" key="8">
    <source>
        <dbReference type="ARBA" id="ARBA00022801"/>
    </source>
</evidence>
<comment type="subcellular location">
    <subcellularLocation>
        <location evidence="4">Nucleus</location>
    </subcellularLocation>
</comment>
<dbReference type="PANTHER" id="PTHR12849:SF0">
    <property type="entry name" value="LARIAT DEBRANCHING ENZYME"/>
    <property type="match status" value="1"/>
</dbReference>
<keyword evidence="8" id="KW-0378">Hydrolase</keyword>
<feature type="region of interest" description="Disordered" evidence="14">
    <location>
        <begin position="608"/>
        <end position="639"/>
    </location>
</feature>
<keyword evidence="9" id="KW-0862">Zinc</keyword>
<dbReference type="Gene3D" id="3.60.21.10">
    <property type="match status" value="1"/>
</dbReference>
<keyword evidence="10" id="KW-0408">Iron</keyword>
<keyword evidence="7" id="KW-0479">Metal-binding</keyword>
<comment type="cofactor">
    <cofactor evidence="1">
        <name>Mn(2+)</name>
        <dbReference type="ChEBI" id="CHEBI:29035"/>
    </cofactor>
</comment>
<organism evidence="16">
    <name type="scientific">Cacopsylla melanoneura</name>
    <dbReference type="NCBI Taxonomy" id="428564"/>
    <lineage>
        <taxon>Eukaryota</taxon>
        <taxon>Metazoa</taxon>
        <taxon>Ecdysozoa</taxon>
        <taxon>Arthropoda</taxon>
        <taxon>Hexapoda</taxon>
        <taxon>Insecta</taxon>
        <taxon>Pterygota</taxon>
        <taxon>Neoptera</taxon>
        <taxon>Paraneoptera</taxon>
        <taxon>Hemiptera</taxon>
        <taxon>Sternorrhyncha</taxon>
        <taxon>Psylloidea</taxon>
        <taxon>Psyllidae</taxon>
        <taxon>Psyllinae</taxon>
        <taxon>Cacopsylla</taxon>
    </lineage>
</organism>
<name>A0A8D8LMC5_9HEMI</name>
<dbReference type="SUPFAM" id="SSF56300">
    <property type="entry name" value="Metallo-dependent phosphatases"/>
    <property type="match status" value="1"/>
</dbReference>
<feature type="region of interest" description="Disordered" evidence="14">
    <location>
        <begin position="546"/>
        <end position="582"/>
    </location>
</feature>
<dbReference type="AlphaFoldDB" id="A0A8D8LMC5"/>
<dbReference type="InterPro" id="IPR007708">
    <property type="entry name" value="DBR1_C"/>
</dbReference>
<keyword evidence="11" id="KW-0464">Manganese</keyword>
<proteinExistence type="inferred from homology"/>
<dbReference type="FunFam" id="3.60.21.10:FF:000035">
    <property type="entry name" value="Lariat debranching enzyme"/>
    <property type="match status" value="1"/>
</dbReference>
<evidence type="ECO:0000259" key="15">
    <source>
        <dbReference type="SMART" id="SM01124"/>
    </source>
</evidence>
<dbReference type="InterPro" id="IPR004843">
    <property type="entry name" value="Calcineurin-like_PHP"/>
</dbReference>
<evidence type="ECO:0000256" key="1">
    <source>
        <dbReference type="ARBA" id="ARBA00001936"/>
    </source>
</evidence>
<dbReference type="InterPro" id="IPR029052">
    <property type="entry name" value="Metallo-depent_PP-like"/>
</dbReference>
<dbReference type="EMBL" id="HBUF01012175">
    <property type="protein sequence ID" value="CAG6608552.1"/>
    <property type="molecule type" value="Transcribed_RNA"/>
</dbReference>
<dbReference type="SMART" id="SM01124">
    <property type="entry name" value="DBR1"/>
    <property type="match status" value="1"/>
</dbReference>
<comment type="similarity">
    <text evidence="5">Belongs to the lariat debranching enzyme family.</text>
</comment>
<feature type="domain" description="Lariat debranching enzyme C-terminal" evidence="15">
    <location>
        <begin position="235"/>
        <end position="376"/>
    </location>
</feature>
<reference evidence="16" key="1">
    <citation type="submission" date="2021-05" db="EMBL/GenBank/DDBJ databases">
        <authorList>
            <person name="Alioto T."/>
            <person name="Alioto T."/>
            <person name="Gomez Garrido J."/>
        </authorList>
    </citation>
    <scope>NUCLEOTIDE SEQUENCE</scope>
</reference>
<evidence type="ECO:0000256" key="6">
    <source>
        <dbReference type="ARBA" id="ARBA00022664"/>
    </source>
</evidence>
<evidence type="ECO:0000256" key="9">
    <source>
        <dbReference type="ARBA" id="ARBA00022833"/>
    </source>
</evidence>